<dbReference type="PANTHER" id="PTHR43401:SF2">
    <property type="entry name" value="L-THREONINE 3-DEHYDROGENASE"/>
    <property type="match status" value="1"/>
</dbReference>
<dbReference type="Proteomes" id="UP000063718">
    <property type="component" value="Unassembled WGS sequence"/>
</dbReference>
<dbReference type="InterPro" id="IPR020843">
    <property type="entry name" value="ER"/>
</dbReference>
<keyword evidence="3" id="KW-0560">Oxidoreductase</keyword>
<evidence type="ECO:0000256" key="3">
    <source>
        <dbReference type="ARBA" id="ARBA00023002"/>
    </source>
</evidence>
<dbReference type="SUPFAM" id="SSF50129">
    <property type="entry name" value="GroES-like"/>
    <property type="match status" value="1"/>
</dbReference>
<keyword evidence="2 4" id="KW-0862">Zinc</keyword>
<dbReference type="Pfam" id="PF08240">
    <property type="entry name" value="ADH_N"/>
    <property type="match status" value="1"/>
</dbReference>
<dbReference type="PROSITE" id="PS00059">
    <property type="entry name" value="ADH_ZINC"/>
    <property type="match status" value="1"/>
</dbReference>
<organism evidence="6">
    <name type="scientific">Moorella thermoacetica Y72</name>
    <dbReference type="NCBI Taxonomy" id="1325331"/>
    <lineage>
        <taxon>Bacteria</taxon>
        <taxon>Bacillati</taxon>
        <taxon>Bacillota</taxon>
        <taxon>Clostridia</taxon>
        <taxon>Neomoorellales</taxon>
        <taxon>Neomoorellaceae</taxon>
        <taxon>Neomoorella</taxon>
    </lineage>
</organism>
<gene>
    <name evidence="6" type="ORF">MTY_0696</name>
</gene>
<dbReference type="InterPro" id="IPR013149">
    <property type="entry name" value="ADH-like_C"/>
</dbReference>
<sequence length="345" mass="37892">MKAVKLYKAGDLRVEEIPVPEPKNNEVLVRVKAVGVCGSDIPRILYVGAHKERITVGHEFSGEIVAVGKDVESWHAGDRVVVAPLIPCYQCASCLKGDYSLCTNYDYFGSRRDGAMAEYVVVPEANLLRLPENVSYEVGAMTDPAANAWHAIWRSKLEPGEDVVIFGVGPIGMFALQAAKIEGAKNIIAVDIVSGKLETAKKLGADYVLNSAERNVSETVLEILGKEPELAIDFTGVPFVQAEAVKTVGRHGRVVFLGISHKGLNLSEEQVDKILRYELIVTGSWNSFSKPFPGREWTRSIELFAAGKLVAEPIITHRLSLDEAPEVFRKIKEGSIEYNKIMFLP</sequence>
<dbReference type="InterPro" id="IPR002328">
    <property type="entry name" value="ADH_Zn_CS"/>
</dbReference>
<dbReference type="GO" id="GO:0016491">
    <property type="term" value="F:oxidoreductase activity"/>
    <property type="evidence" value="ECO:0007669"/>
    <property type="project" value="UniProtKB-KW"/>
</dbReference>
<evidence type="ECO:0000256" key="1">
    <source>
        <dbReference type="ARBA" id="ARBA00022723"/>
    </source>
</evidence>
<comment type="similarity">
    <text evidence="4">Belongs to the zinc-containing alcohol dehydrogenase family.</text>
</comment>
<accession>A0A0S6UC37</accession>
<evidence type="ECO:0000259" key="5">
    <source>
        <dbReference type="SMART" id="SM00829"/>
    </source>
</evidence>
<dbReference type="InterPro" id="IPR011032">
    <property type="entry name" value="GroES-like_sf"/>
</dbReference>
<dbReference type="PANTHER" id="PTHR43401">
    <property type="entry name" value="L-THREONINE 3-DEHYDROGENASE"/>
    <property type="match status" value="1"/>
</dbReference>
<dbReference type="CDD" id="cd08236">
    <property type="entry name" value="sugar_DH"/>
    <property type="match status" value="1"/>
</dbReference>
<dbReference type="GO" id="GO:0008270">
    <property type="term" value="F:zinc ion binding"/>
    <property type="evidence" value="ECO:0007669"/>
    <property type="project" value="InterPro"/>
</dbReference>
<protein>
    <submittedName>
        <fullName evidence="6">Threonine dehydrogenase and related Zn-dependent dehydrogenases</fullName>
    </submittedName>
</protein>
<dbReference type="EMBL" id="DF238840">
    <property type="protein sequence ID" value="GAF25363.1"/>
    <property type="molecule type" value="Genomic_DNA"/>
</dbReference>
<evidence type="ECO:0000256" key="2">
    <source>
        <dbReference type="ARBA" id="ARBA00022833"/>
    </source>
</evidence>
<evidence type="ECO:0000256" key="4">
    <source>
        <dbReference type="RuleBase" id="RU361277"/>
    </source>
</evidence>
<dbReference type="Gene3D" id="3.90.180.10">
    <property type="entry name" value="Medium-chain alcohol dehydrogenases, catalytic domain"/>
    <property type="match status" value="1"/>
</dbReference>
<keyword evidence="1 4" id="KW-0479">Metal-binding</keyword>
<dbReference type="RefSeq" id="WP_025773370.1">
    <property type="nucleotide sequence ID" value="NZ_DF238840.1"/>
</dbReference>
<dbReference type="SUPFAM" id="SSF51735">
    <property type="entry name" value="NAD(P)-binding Rossmann-fold domains"/>
    <property type="match status" value="1"/>
</dbReference>
<dbReference type="AlphaFoldDB" id="A0A0S6UC37"/>
<dbReference type="Pfam" id="PF00107">
    <property type="entry name" value="ADH_zinc_N"/>
    <property type="match status" value="1"/>
</dbReference>
<name>A0A0S6UC37_NEOTH</name>
<dbReference type="InterPro" id="IPR050129">
    <property type="entry name" value="Zn_alcohol_dh"/>
</dbReference>
<dbReference type="InterPro" id="IPR036291">
    <property type="entry name" value="NAD(P)-bd_dom_sf"/>
</dbReference>
<dbReference type="SMART" id="SM00829">
    <property type="entry name" value="PKS_ER"/>
    <property type="match status" value="1"/>
</dbReference>
<comment type="cofactor">
    <cofactor evidence="4">
        <name>Zn(2+)</name>
        <dbReference type="ChEBI" id="CHEBI:29105"/>
    </cofactor>
</comment>
<reference evidence="6" key="1">
    <citation type="journal article" date="2014" name="Gene">
        <title>Genome-guided analysis of transformation efficiency and carbon dioxide assimilation by Moorella thermoacetica Y72.</title>
        <authorList>
            <person name="Tsukahara K."/>
            <person name="Kita A."/>
            <person name="Nakashimada Y."/>
            <person name="Hoshino T."/>
            <person name="Murakami K."/>
        </authorList>
    </citation>
    <scope>NUCLEOTIDE SEQUENCE [LARGE SCALE GENOMIC DNA]</scope>
    <source>
        <strain evidence="6">Y72</strain>
    </source>
</reference>
<dbReference type="InterPro" id="IPR013154">
    <property type="entry name" value="ADH-like_N"/>
</dbReference>
<evidence type="ECO:0000313" key="6">
    <source>
        <dbReference type="EMBL" id="GAF25363.1"/>
    </source>
</evidence>
<proteinExistence type="inferred from homology"/>
<dbReference type="Gene3D" id="3.40.50.720">
    <property type="entry name" value="NAD(P)-binding Rossmann-like Domain"/>
    <property type="match status" value="1"/>
</dbReference>
<feature type="domain" description="Enoyl reductase (ER)" evidence="5">
    <location>
        <begin position="10"/>
        <end position="334"/>
    </location>
</feature>